<keyword evidence="1" id="KW-1133">Transmembrane helix</keyword>
<evidence type="ECO:0000313" key="3">
    <source>
        <dbReference type="Proteomes" id="UP001244295"/>
    </source>
</evidence>
<accession>A0AAW8E3J3</accession>
<reference evidence="2" key="1">
    <citation type="submission" date="2023-07" db="EMBL/GenBank/DDBJ databases">
        <title>Sorghum-associated microbial communities from plants grown in Nebraska, USA.</title>
        <authorList>
            <person name="Schachtman D."/>
        </authorList>
    </citation>
    <scope>NUCLEOTIDE SEQUENCE</scope>
    <source>
        <strain evidence="2">DS2795</strain>
    </source>
</reference>
<feature type="transmembrane region" description="Helical" evidence="1">
    <location>
        <begin position="61"/>
        <end position="84"/>
    </location>
</feature>
<protein>
    <submittedName>
        <fullName evidence="2">Uncharacterized protein</fullName>
    </submittedName>
</protein>
<proteinExistence type="predicted"/>
<evidence type="ECO:0000313" key="2">
    <source>
        <dbReference type="EMBL" id="MDP9926380.1"/>
    </source>
</evidence>
<gene>
    <name evidence="2" type="ORF">J2W25_005427</name>
</gene>
<dbReference type="RefSeq" id="WP_307638121.1">
    <property type="nucleotide sequence ID" value="NZ_JAUSRR010000010.1"/>
</dbReference>
<organism evidence="2 3">
    <name type="scientific">Variovorax boronicumulans</name>
    <dbReference type="NCBI Taxonomy" id="436515"/>
    <lineage>
        <taxon>Bacteria</taxon>
        <taxon>Pseudomonadati</taxon>
        <taxon>Pseudomonadota</taxon>
        <taxon>Betaproteobacteria</taxon>
        <taxon>Burkholderiales</taxon>
        <taxon>Comamonadaceae</taxon>
        <taxon>Variovorax</taxon>
    </lineage>
</organism>
<sequence length="136" mass="15021">MLLRFLKLFFMLAATLSLGVFAFLHGFNAWRAGQIVVTRRGREPFVAAADGAFPITFNLEVWGLMIIGGAVALCGIAGVVKFLINTPDQRRTMLTRMDGVSRRERSDMDIPWSVGLAIVGAVVAFFLYLGFRVHAQ</sequence>
<keyword evidence="1" id="KW-0472">Membrane</keyword>
<feature type="transmembrane region" description="Helical" evidence="1">
    <location>
        <begin position="110"/>
        <end position="131"/>
    </location>
</feature>
<dbReference type="EMBL" id="JAUSRR010000010">
    <property type="protein sequence ID" value="MDP9926380.1"/>
    <property type="molecule type" value="Genomic_DNA"/>
</dbReference>
<name>A0AAW8E3J3_9BURK</name>
<keyword evidence="1" id="KW-0812">Transmembrane</keyword>
<dbReference type="AlphaFoldDB" id="A0AAW8E3J3"/>
<evidence type="ECO:0000256" key="1">
    <source>
        <dbReference type="SAM" id="Phobius"/>
    </source>
</evidence>
<comment type="caution">
    <text evidence="2">The sequence shown here is derived from an EMBL/GenBank/DDBJ whole genome shotgun (WGS) entry which is preliminary data.</text>
</comment>
<dbReference type="Proteomes" id="UP001244295">
    <property type="component" value="Unassembled WGS sequence"/>
</dbReference>